<evidence type="ECO:0000313" key="1">
    <source>
        <dbReference type="EMBL" id="PRQ24475.1"/>
    </source>
</evidence>
<keyword evidence="2" id="KW-1185">Reference proteome</keyword>
<dbReference type="AlphaFoldDB" id="A0A2P6PRB8"/>
<accession>A0A2P6PRB8</accession>
<dbReference type="Proteomes" id="UP000238479">
    <property type="component" value="Chromosome 6"/>
</dbReference>
<evidence type="ECO:0000313" key="2">
    <source>
        <dbReference type="Proteomes" id="UP000238479"/>
    </source>
</evidence>
<dbReference type="Gramene" id="PRQ24475">
    <property type="protein sequence ID" value="PRQ24475"/>
    <property type="gene ID" value="RchiOBHm_Chr6g0272801"/>
</dbReference>
<sequence>MSVRPLLTKAIELWQNLKSRRLDLKIDSTRWQDNTRRLVDNGRTTIGSNWSLIILRVTHCYLFKYWTW</sequence>
<organism evidence="1 2">
    <name type="scientific">Rosa chinensis</name>
    <name type="common">China rose</name>
    <dbReference type="NCBI Taxonomy" id="74649"/>
    <lineage>
        <taxon>Eukaryota</taxon>
        <taxon>Viridiplantae</taxon>
        <taxon>Streptophyta</taxon>
        <taxon>Embryophyta</taxon>
        <taxon>Tracheophyta</taxon>
        <taxon>Spermatophyta</taxon>
        <taxon>Magnoliopsida</taxon>
        <taxon>eudicotyledons</taxon>
        <taxon>Gunneridae</taxon>
        <taxon>Pentapetalae</taxon>
        <taxon>rosids</taxon>
        <taxon>fabids</taxon>
        <taxon>Rosales</taxon>
        <taxon>Rosaceae</taxon>
        <taxon>Rosoideae</taxon>
        <taxon>Rosoideae incertae sedis</taxon>
        <taxon>Rosa</taxon>
    </lineage>
</organism>
<gene>
    <name evidence="1" type="ORF">RchiOBHm_Chr6g0272801</name>
</gene>
<dbReference type="EMBL" id="PDCK01000044">
    <property type="protein sequence ID" value="PRQ24475.1"/>
    <property type="molecule type" value="Genomic_DNA"/>
</dbReference>
<protein>
    <submittedName>
        <fullName evidence="1">Uncharacterized protein</fullName>
    </submittedName>
</protein>
<comment type="caution">
    <text evidence="1">The sequence shown here is derived from an EMBL/GenBank/DDBJ whole genome shotgun (WGS) entry which is preliminary data.</text>
</comment>
<proteinExistence type="predicted"/>
<reference evidence="1 2" key="1">
    <citation type="journal article" date="2018" name="Nat. Genet.">
        <title>The Rosa genome provides new insights in the design of modern roses.</title>
        <authorList>
            <person name="Bendahmane M."/>
        </authorList>
    </citation>
    <scope>NUCLEOTIDE SEQUENCE [LARGE SCALE GENOMIC DNA]</scope>
    <source>
        <strain evidence="2">cv. Old Blush</strain>
    </source>
</reference>
<name>A0A2P6PRB8_ROSCH</name>